<sequence>MTELSKSEVATAGPQALVVGPDEGRELPMIGRVALSGTQTGGAFELIDFRGNAACPPPHIHRDREECIQVSAACSPSRSGPTRSR</sequence>
<organism evidence="2 3">
    <name type="scientific">Kribbella karoonensis</name>
    <dbReference type="NCBI Taxonomy" id="324851"/>
    <lineage>
        <taxon>Bacteria</taxon>
        <taxon>Bacillati</taxon>
        <taxon>Actinomycetota</taxon>
        <taxon>Actinomycetes</taxon>
        <taxon>Propionibacteriales</taxon>
        <taxon>Kribbellaceae</taxon>
        <taxon>Kribbella</taxon>
    </lineage>
</organism>
<accession>A0ABP4QC31</accession>
<evidence type="ECO:0008006" key="4">
    <source>
        <dbReference type="Google" id="ProtNLM"/>
    </source>
</evidence>
<name>A0ABP4QC31_9ACTN</name>
<evidence type="ECO:0000313" key="3">
    <source>
        <dbReference type="Proteomes" id="UP001500190"/>
    </source>
</evidence>
<dbReference type="RefSeq" id="WP_344198552.1">
    <property type="nucleotide sequence ID" value="NZ_BAAAND010000012.1"/>
</dbReference>
<evidence type="ECO:0000313" key="2">
    <source>
        <dbReference type="EMBL" id="GAA1607077.1"/>
    </source>
</evidence>
<reference evidence="3" key="1">
    <citation type="journal article" date="2019" name="Int. J. Syst. Evol. Microbiol.">
        <title>The Global Catalogue of Microorganisms (GCM) 10K type strain sequencing project: providing services to taxonomists for standard genome sequencing and annotation.</title>
        <authorList>
            <consortium name="The Broad Institute Genomics Platform"/>
            <consortium name="The Broad Institute Genome Sequencing Center for Infectious Disease"/>
            <person name="Wu L."/>
            <person name="Ma J."/>
        </authorList>
    </citation>
    <scope>NUCLEOTIDE SEQUENCE [LARGE SCALE GENOMIC DNA]</scope>
    <source>
        <strain evidence="3">JCM 14304</strain>
    </source>
</reference>
<dbReference type="Gene3D" id="2.60.120.10">
    <property type="entry name" value="Jelly Rolls"/>
    <property type="match status" value="1"/>
</dbReference>
<dbReference type="Proteomes" id="UP001500190">
    <property type="component" value="Unassembled WGS sequence"/>
</dbReference>
<keyword evidence="3" id="KW-1185">Reference proteome</keyword>
<feature type="region of interest" description="Disordered" evidence="1">
    <location>
        <begin position="1"/>
        <end position="23"/>
    </location>
</feature>
<evidence type="ECO:0000256" key="1">
    <source>
        <dbReference type="SAM" id="MobiDB-lite"/>
    </source>
</evidence>
<gene>
    <name evidence="2" type="ORF">GCM10009742_65980</name>
</gene>
<comment type="caution">
    <text evidence="2">The sequence shown here is derived from an EMBL/GenBank/DDBJ whole genome shotgun (WGS) entry which is preliminary data.</text>
</comment>
<dbReference type="EMBL" id="BAAAND010000012">
    <property type="protein sequence ID" value="GAA1607077.1"/>
    <property type="molecule type" value="Genomic_DNA"/>
</dbReference>
<proteinExistence type="predicted"/>
<dbReference type="InterPro" id="IPR014710">
    <property type="entry name" value="RmlC-like_jellyroll"/>
</dbReference>
<protein>
    <recommendedName>
        <fullName evidence="4">Cupin domain-containing protein</fullName>
    </recommendedName>
</protein>